<evidence type="ECO:0000313" key="7">
    <source>
        <dbReference type="Proteomes" id="UP000190162"/>
    </source>
</evidence>
<dbReference type="InterPro" id="IPR003439">
    <property type="entry name" value="ABC_transporter-like_ATP-bd"/>
</dbReference>
<evidence type="ECO:0000256" key="3">
    <source>
        <dbReference type="ARBA" id="ARBA00022741"/>
    </source>
</evidence>
<dbReference type="RefSeq" id="WP_078754601.1">
    <property type="nucleotide sequence ID" value="NZ_FUXU01000129.1"/>
</dbReference>
<evidence type="ECO:0000256" key="2">
    <source>
        <dbReference type="ARBA" id="ARBA00022448"/>
    </source>
</evidence>
<proteinExistence type="inferred from homology"/>
<keyword evidence="2" id="KW-0813">Transport</keyword>
<protein>
    <submittedName>
        <fullName evidence="6">Putative ABC transport system ATP-binding protein</fullName>
    </submittedName>
</protein>
<organism evidence="6 7">
    <name type="scientific">Enterovibrio nigricans DSM 22720</name>
    <dbReference type="NCBI Taxonomy" id="1121868"/>
    <lineage>
        <taxon>Bacteria</taxon>
        <taxon>Pseudomonadati</taxon>
        <taxon>Pseudomonadota</taxon>
        <taxon>Gammaproteobacteria</taxon>
        <taxon>Vibrionales</taxon>
        <taxon>Vibrionaceae</taxon>
        <taxon>Enterovibrio</taxon>
    </lineage>
</organism>
<keyword evidence="7" id="KW-1185">Reference proteome</keyword>
<dbReference type="PROSITE" id="PS50893">
    <property type="entry name" value="ABC_TRANSPORTER_2"/>
    <property type="match status" value="1"/>
</dbReference>
<dbReference type="SMART" id="SM00382">
    <property type="entry name" value="AAA"/>
    <property type="match status" value="1"/>
</dbReference>
<dbReference type="SUPFAM" id="SSF52540">
    <property type="entry name" value="P-loop containing nucleoside triphosphate hydrolases"/>
    <property type="match status" value="1"/>
</dbReference>
<dbReference type="Gene3D" id="3.40.50.300">
    <property type="entry name" value="P-loop containing nucleotide triphosphate hydrolases"/>
    <property type="match status" value="1"/>
</dbReference>
<gene>
    <name evidence="6" type="ORF">SAMN02745132_04578</name>
</gene>
<dbReference type="InterPro" id="IPR017871">
    <property type="entry name" value="ABC_transporter-like_CS"/>
</dbReference>
<name>A0A1T4W089_9GAMM</name>
<dbReference type="CDD" id="cd03255">
    <property type="entry name" value="ABC_MJ0796_LolCDE_FtsE"/>
    <property type="match status" value="1"/>
</dbReference>
<feature type="domain" description="ABC transporter" evidence="5">
    <location>
        <begin position="6"/>
        <end position="224"/>
    </location>
</feature>
<evidence type="ECO:0000256" key="4">
    <source>
        <dbReference type="ARBA" id="ARBA00022840"/>
    </source>
</evidence>
<dbReference type="Pfam" id="PF00005">
    <property type="entry name" value="ABC_tran"/>
    <property type="match status" value="1"/>
</dbReference>
<evidence type="ECO:0000256" key="1">
    <source>
        <dbReference type="ARBA" id="ARBA00005417"/>
    </source>
</evidence>
<dbReference type="InterPro" id="IPR003593">
    <property type="entry name" value="AAA+_ATPase"/>
</dbReference>
<dbReference type="InterPro" id="IPR017911">
    <property type="entry name" value="MacB-like_ATP-bd"/>
</dbReference>
<comment type="similarity">
    <text evidence="1">Belongs to the ABC transporter superfamily.</text>
</comment>
<dbReference type="GO" id="GO:0016887">
    <property type="term" value="F:ATP hydrolysis activity"/>
    <property type="evidence" value="ECO:0007669"/>
    <property type="project" value="InterPro"/>
</dbReference>
<dbReference type="OrthoDB" id="9802264at2"/>
<dbReference type="Proteomes" id="UP000190162">
    <property type="component" value="Unassembled WGS sequence"/>
</dbReference>
<evidence type="ECO:0000259" key="5">
    <source>
        <dbReference type="PROSITE" id="PS50893"/>
    </source>
</evidence>
<dbReference type="AlphaFoldDB" id="A0A1T4W089"/>
<dbReference type="InterPro" id="IPR027417">
    <property type="entry name" value="P-loop_NTPase"/>
</dbReference>
<accession>A0A1T4W089</accession>
<reference evidence="7" key="1">
    <citation type="submission" date="2017-02" db="EMBL/GenBank/DDBJ databases">
        <authorList>
            <person name="Varghese N."/>
            <person name="Submissions S."/>
        </authorList>
    </citation>
    <scope>NUCLEOTIDE SEQUENCE [LARGE SCALE GENOMIC DNA]</scope>
    <source>
        <strain evidence="7">DSM 22720</strain>
    </source>
</reference>
<keyword evidence="4 6" id="KW-0067">ATP-binding</keyword>
<evidence type="ECO:0000313" key="6">
    <source>
        <dbReference type="EMBL" id="SKA70495.1"/>
    </source>
</evidence>
<dbReference type="PANTHER" id="PTHR42798:SF2">
    <property type="entry name" value="ABC TRANSPORTER ATP-BINDING PROTEIN MG467-RELATED"/>
    <property type="match status" value="1"/>
</dbReference>
<sequence length="224" mass="25102">MTLPVIKLNSISKKIHDMEILSDINLTISDGEFISILGSSGSGKSTLTNIIGLLDDDFVGSYLLDGIEMVGRKGLEDVRNQFFGFIFQSYYLISYLTIRENLDLIIKIKHKSSEKKKLINNVLKKVGLIEKIDSFPNELSGGEQQRIAIARAIINSPRVIIADEPTGALDLSNKRIIYEILSELNSEGKTIILITHDIEITSLVKNNYEIRKGKIFKKCINDES</sequence>
<keyword evidence="3" id="KW-0547">Nucleotide-binding</keyword>
<dbReference type="GO" id="GO:0005524">
    <property type="term" value="F:ATP binding"/>
    <property type="evidence" value="ECO:0007669"/>
    <property type="project" value="UniProtKB-KW"/>
</dbReference>
<dbReference type="PROSITE" id="PS00211">
    <property type="entry name" value="ABC_TRANSPORTER_1"/>
    <property type="match status" value="1"/>
</dbReference>
<dbReference type="PANTHER" id="PTHR42798">
    <property type="entry name" value="LIPOPROTEIN-RELEASING SYSTEM ATP-BINDING PROTEIN LOLD"/>
    <property type="match status" value="1"/>
</dbReference>
<dbReference type="EMBL" id="FUXU01000129">
    <property type="protein sequence ID" value="SKA70495.1"/>
    <property type="molecule type" value="Genomic_DNA"/>
</dbReference>